<comment type="similarity">
    <text evidence="1 9">Belongs to the thiolase-like superfamily. FabH family.</text>
</comment>
<dbReference type="EMBL" id="JYJG01000294">
    <property type="protein sequence ID" value="KJK43370.1"/>
    <property type="molecule type" value="Genomic_DNA"/>
</dbReference>
<accession>A0A0F0GJ00</accession>
<evidence type="ECO:0000259" key="11">
    <source>
        <dbReference type="Pfam" id="PF08545"/>
    </source>
</evidence>
<dbReference type="InterPro" id="IPR013747">
    <property type="entry name" value="ACP_syn_III_C"/>
</dbReference>
<keyword evidence="6 9" id="KW-0443">Lipid metabolism</keyword>
<dbReference type="InterPro" id="IPR004655">
    <property type="entry name" value="FabH"/>
</dbReference>
<dbReference type="HAMAP" id="MF_01815">
    <property type="entry name" value="FabH"/>
    <property type="match status" value="1"/>
</dbReference>
<feature type="domain" description="Beta-ketoacyl-[acyl-carrier-protein] synthase III N-terminal" evidence="11">
    <location>
        <begin position="102"/>
        <end position="182"/>
    </location>
</feature>
<dbReference type="SUPFAM" id="SSF53901">
    <property type="entry name" value="Thiolase-like"/>
    <property type="match status" value="1"/>
</dbReference>
<evidence type="ECO:0000256" key="5">
    <source>
        <dbReference type="ARBA" id="ARBA00022832"/>
    </source>
</evidence>
<feature type="active site" evidence="9">
    <location>
        <position position="108"/>
    </location>
</feature>
<dbReference type="Gene3D" id="3.40.47.10">
    <property type="match status" value="1"/>
</dbReference>
<evidence type="ECO:0000256" key="4">
    <source>
        <dbReference type="ARBA" id="ARBA00022679"/>
    </source>
</evidence>
<evidence type="ECO:0000256" key="1">
    <source>
        <dbReference type="ARBA" id="ARBA00008642"/>
    </source>
</evidence>
<protein>
    <recommendedName>
        <fullName evidence="9">Beta-ketoacyl-[acyl-carrier-protein] synthase III</fullName>
        <shortName evidence="9">Beta-ketoacyl-ACP synthase III</shortName>
        <shortName evidence="9">KAS III</shortName>
        <ecNumber evidence="9">2.3.1.180</ecNumber>
    </recommendedName>
    <alternativeName>
        <fullName evidence="9">3-oxoacyl-[acyl-carrier-protein] synthase 3</fullName>
    </alternativeName>
    <alternativeName>
        <fullName evidence="9">3-oxoacyl-[acyl-carrier-protein] synthase III</fullName>
    </alternativeName>
</protein>
<gene>
    <name evidence="9" type="primary">fabH</name>
    <name evidence="12" type="ORF">UK23_33600</name>
</gene>
<proteinExistence type="inferred from homology"/>
<feature type="region of interest" description="ACP-binding" evidence="9">
    <location>
        <begin position="237"/>
        <end position="241"/>
    </location>
</feature>
<dbReference type="InterPro" id="IPR016039">
    <property type="entry name" value="Thiolase-like"/>
</dbReference>
<dbReference type="NCBIfam" id="NF006829">
    <property type="entry name" value="PRK09352.1"/>
    <property type="match status" value="1"/>
</dbReference>
<keyword evidence="2 9" id="KW-0963">Cytoplasm</keyword>
<name>A0A0F0GJ00_LENAE</name>
<evidence type="ECO:0000256" key="7">
    <source>
        <dbReference type="ARBA" id="ARBA00023160"/>
    </source>
</evidence>
<dbReference type="GO" id="GO:0033818">
    <property type="term" value="F:beta-ketoacyl-acyl-carrier-protein synthase III activity"/>
    <property type="evidence" value="ECO:0007669"/>
    <property type="project" value="UniProtKB-UniRule"/>
</dbReference>
<dbReference type="UniPathway" id="UPA00094"/>
<comment type="domain">
    <text evidence="9">The last Arg residue of the ACP-binding site is essential for the weak association between ACP/AcpP and FabH.</text>
</comment>
<dbReference type="GO" id="GO:0004315">
    <property type="term" value="F:3-oxoacyl-[acyl-carrier-protein] synthase activity"/>
    <property type="evidence" value="ECO:0007669"/>
    <property type="project" value="InterPro"/>
</dbReference>
<keyword evidence="3 9" id="KW-0444">Lipid biosynthesis</keyword>
<keyword evidence="13" id="KW-1185">Reference proteome</keyword>
<dbReference type="NCBIfam" id="TIGR00747">
    <property type="entry name" value="fabH"/>
    <property type="match status" value="1"/>
</dbReference>
<dbReference type="Proteomes" id="UP000033393">
    <property type="component" value="Unassembled WGS sequence"/>
</dbReference>
<comment type="pathway">
    <text evidence="9">Lipid metabolism; fatty acid biosynthesis.</text>
</comment>
<organism evidence="12 13">
    <name type="scientific">Lentzea aerocolonigenes</name>
    <name type="common">Lechevalieria aerocolonigenes</name>
    <name type="synonym">Saccharothrix aerocolonigenes</name>
    <dbReference type="NCBI Taxonomy" id="68170"/>
    <lineage>
        <taxon>Bacteria</taxon>
        <taxon>Bacillati</taxon>
        <taxon>Actinomycetota</taxon>
        <taxon>Actinomycetes</taxon>
        <taxon>Pseudonocardiales</taxon>
        <taxon>Pseudonocardiaceae</taxon>
        <taxon>Lentzea</taxon>
    </lineage>
</organism>
<feature type="domain" description="Beta-ketoacyl-[acyl-carrier-protein] synthase III C-terminal" evidence="10">
    <location>
        <begin position="220"/>
        <end position="309"/>
    </location>
</feature>
<dbReference type="PANTHER" id="PTHR34069">
    <property type="entry name" value="3-OXOACYL-[ACYL-CARRIER-PROTEIN] SYNTHASE 3"/>
    <property type="match status" value="1"/>
</dbReference>
<evidence type="ECO:0000256" key="2">
    <source>
        <dbReference type="ARBA" id="ARBA00022490"/>
    </source>
</evidence>
<dbReference type="GO" id="GO:0044550">
    <property type="term" value="P:secondary metabolite biosynthetic process"/>
    <property type="evidence" value="ECO:0007669"/>
    <property type="project" value="TreeGrafter"/>
</dbReference>
<comment type="subcellular location">
    <subcellularLocation>
        <location evidence="9">Cytoplasm</location>
    </subcellularLocation>
</comment>
<sequence length="314" mass="31908">MLAGVGAHVPPSIVTNEDLASKLDTSDDWITSRTGISTRHVVEADTATSDLAVRAGAAAITSAGPDSRIDAVVLATSTPDRRCPATAPAVASALGLSGVAAFDIDAVCSGFVYGLAVAEGLIASGAAQCVLLIGADVFSSIVDPTDRTTAPLFGDGAGAVVLKAGAPDDAGALHAVELGSDGALVELITVRAGDRWFSLQGQAVYRHAVTRMTEAARNVLKKAGWSVEDVDRFVAHQANLRILRTVGTELGIDPDRVYANVSAVGNTVAASIPLALAHAHEAGRVRAGDRVLLSAFGGGATWGAAALTWPDLAN</sequence>
<dbReference type="GO" id="GO:0006633">
    <property type="term" value="P:fatty acid biosynthetic process"/>
    <property type="evidence" value="ECO:0007669"/>
    <property type="project" value="UniProtKB-UniRule"/>
</dbReference>
<evidence type="ECO:0000313" key="12">
    <source>
        <dbReference type="EMBL" id="KJK43370.1"/>
    </source>
</evidence>
<dbReference type="InterPro" id="IPR013751">
    <property type="entry name" value="ACP_syn_III_N"/>
</dbReference>
<comment type="caution">
    <text evidence="12">The sequence shown here is derived from an EMBL/GenBank/DDBJ whole genome shotgun (WGS) entry which is preliminary data.</text>
</comment>
<dbReference type="Pfam" id="PF08541">
    <property type="entry name" value="ACP_syn_III_C"/>
    <property type="match status" value="1"/>
</dbReference>
<dbReference type="PATRIC" id="fig|68170.10.peg.8714"/>
<comment type="catalytic activity">
    <reaction evidence="9">
        <text>malonyl-[ACP] + acetyl-CoA + H(+) = 3-oxobutanoyl-[ACP] + CO2 + CoA</text>
        <dbReference type="Rhea" id="RHEA:12080"/>
        <dbReference type="Rhea" id="RHEA-COMP:9623"/>
        <dbReference type="Rhea" id="RHEA-COMP:9625"/>
        <dbReference type="ChEBI" id="CHEBI:15378"/>
        <dbReference type="ChEBI" id="CHEBI:16526"/>
        <dbReference type="ChEBI" id="CHEBI:57287"/>
        <dbReference type="ChEBI" id="CHEBI:57288"/>
        <dbReference type="ChEBI" id="CHEBI:78449"/>
        <dbReference type="ChEBI" id="CHEBI:78450"/>
        <dbReference type="EC" id="2.3.1.180"/>
    </reaction>
</comment>
<evidence type="ECO:0000256" key="3">
    <source>
        <dbReference type="ARBA" id="ARBA00022516"/>
    </source>
</evidence>
<evidence type="ECO:0000256" key="8">
    <source>
        <dbReference type="ARBA" id="ARBA00023315"/>
    </source>
</evidence>
<feature type="active site" evidence="9">
    <location>
        <position position="236"/>
    </location>
</feature>
<keyword evidence="8 9" id="KW-0012">Acyltransferase</keyword>
<dbReference type="EC" id="2.3.1.180" evidence="9"/>
<keyword evidence="5 9" id="KW-0276">Fatty acid metabolism</keyword>
<dbReference type="Pfam" id="PF08545">
    <property type="entry name" value="ACP_syn_III"/>
    <property type="match status" value="1"/>
</dbReference>
<dbReference type="OrthoDB" id="9815506at2"/>
<evidence type="ECO:0000259" key="10">
    <source>
        <dbReference type="Pfam" id="PF08541"/>
    </source>
</evidence>
<feature type="active site" evidence="9">
    <location>
        <position position="266"/>
    </location>
</feature>
<dbReference type="AlphaFoldDB" id="A0A0F0GJ00"/>
<comment type="subunit">
    <text evidence="9">Homodimer.</text>
</comment>
<keyword evidence="9" id="KW-0511">Multifunctional enzyme</keyword>
<evidence type="ECO:0000256" key="6">
    <source>
        <dbReference type="ARBA" id="ARBA00023098"/>
    </source>
</evidence>
<reference evidence="12 13" key="1">
    <citation type="submission" date="2015-02" db="EMBL/GenBank/DDBJ databases">
        <authorList>
            <person name="Ju K.-S."/>
            <person name="Doroghazi J.R."/>
            <person name="Metcalf W."/>
        </authorList>
    </citation>
    <scope>NUCLEOTIDE SEQUENCE [LARGE SCALE GENOMIC DNA]</scope>
    <source>
        <strain evidence="12 13">NRRL B-16140</strain>
    </source>
</reference>
<dbReference type="CDD" id="cd00830">
    <property type="entry name" value="KAS_III"/>
    <property type="match status" value="1"/>
</dbReference>
<evidence type="ECO:0000256" key="9">
    <source>
        <dbReference type="HAMAP-Rule" id="MF_01815"/>
    </source>
</evidence>
<keyword evidence="7 9" id="KW-0275">Fatty acid biosynthesis</keyword>
<evidence type="ECO:0000313" key="13">
    <source>
        <dbReference type="Proteomes" id="UP000033393"/>
    </source>
</evidence>
<dbReference type="PANTHER" id="PTHR34069:SF2">
    <property type="entry name" value="BETA-KETOACYL-[ACYL-CARRIER-PROTEIN] SYNTHASE III"/>
    <property type="match status" value="1"/>
</dbReference>
<keyword evidence="4 9" id="KW-0808">Transferase</keyword>
<comment type="function">
    <text evidence="9">Catalyzes the condensation reaction of fatty acid synthesis by the addition to an acyl acceptor of two carbons from malonyl-ACP. Catalyzes the first condensation reaction which initiates fatty acid synthesis and may therefore play a role in governing the total rate of fatty acid production. Possesses both acetoacetyl-ACP synthase and acetyl transacylase activities. Its substrate specificity determines the biosynthesis of branched-chain and/or straight-chain of fatty acids.</text>
</comment>
<dbReference type="GO" id="GO:0005737">
    <property type="term" value="C:cytoplasm"/>
    <property type="evidence" value="ECO:0007669"/>
    <property type="project" value="UniProtKB-SubCell"/>
</dbReference>